<name>A0ABY8D999_9HYPH</name>
<evidence type="ECO:0000313" key="2">
    <source>
        <dbReference type="EMBL" id="WEX87444.1"/>
    </source>
</evidence>
<keyword evidence="1" id="KW-1133">Transmembrane helix</keyword>
<dbReference type="Proteomes" id="UP001229355">
    <property type="component" value="Chromosome 1"/>
</dbReference>
<keyword evidence="3" id="KW-1185">Reference proteome</keyword>
<evidence type="ECO:0000256" key="1">
    <source>
        <dbReference type="SAM" id="Phobius"/>
    </source>
</evidence>
<dbReference type="RefSeq" id="WP_280659481.1">
    <property type="nucleotide sequence ID" value="NZ_CP120373.1"/>
</dbReference>
<accession>A0ABY8D999</accession>
<evidence type="ECO:0000313" key="3">
    <source>
        <dbReference type="Proteomes" id="UP001229355"/>
    </source>
</evidence>
<dbReference type="EMBL" id="CP120373">
    <property type="protein sequence ID" value="WEX87444.1"/>
    <property type="molecule type" value="Genomic_DNA"/>
</dbReference>
<organism evidence="2 3">
    <name type="scientific">Sinorhizobium garamanticum</name>
    <dbReference type="NCBI Taxonomy" id="680247"/>
    <lineage>
        <taxon>Bacteria</taxon>
        <taxon>Pseudomonadati</taxon>
        <taxon>Pseudomonadota</taxon>
        <taxon>Alphaproteobacteria</taxon>
        <taxon>Hyphomicrobiales</taxon>
        <taxon>Rhizobiaceae</taxon>
        <taxon>Sinorhizobium/Ensifer group</taxon>
        <taxon>Sinorhizobium</taxon>
    </lineage>
</organism>
<reference evidence="2 3" key="1">
    <citation type="submission" date="2023-03" db="EMBL/GenBank/DDBJ databases">
        <authorList>
            <person name="Kaur S."/>
            <person name="Espinosa-Saiz D."/>
            <person name="Velazquez E."/>
            <person name="Menendez E."/>
            <person name="diCenzo G.C."/>
        </authorList>
    </citation>
    <scope>NUCLEOTIDE SEQUENCE [LARGE SCALE GENOMIC DNA]</scope>
    <source>
        <strain evidence="2 3">LMG 24692</strain>
    </source>
</reference>
<protein>
    <submittedName>
        <fullName evidence="2">Uncharacterized protein</fullName>
    </submittedName>
</protein>
<proteinExistence type="predicted"/>
<keyword evidence="1" id="KW-0472">Membrane</keyword>
<feature type="transmembrane region" description="Helical" evidence="1">
    <location>
        <begin position="31"/>
        <end position="50"/>
    </location>
</feature>
<keyword evidence="1" id="KW-0812">Transmembrane</keyword>
<sequence length="51" mass="5748">MQAYLTMEQKKNKRKTIAERSHLMTDFVRDLAAFASMSLFIASISVIALGL</sequence>
<gene>
    <name evidence="2" type="ORF">PZN02_003834</name>
</gene>